<sequence>MSKKMKKIHKILLAPFILFLLLFLGGCGQAKKVNVYQKVKQSRTMIWGTRADTRLFGYMDIKSSKIIGFEIDMAKAVTKQMLGKDAVAKFVQTTPKTRIPLLKNRNINAIWATMTITPERKKQVDFARPYIGAGASLLVPNNSKIKDVHQLNNKKVLAVKGTTAVADIKKVAPKAKVLEYDDYGQAFSALKAGQGVALTTDNCLLAGIASENPGFHLIGKNYTNQPYGIAVDKGQAELRDHINKALLALKKNGTYHRLLVKWFDGIPGFNIKEAEVL</sequence>
<dbReference type="GO" id="GO:0005576">
    <property type="term" value="C:extracellular region"/>
    <property type="evidence" value="ECO:0007669"/>
    <property type="project" value="TreeGrafter"/>
</dbReference>
<dbReference type="Pfam" id="PF00497">
    <property type="entry name" value="SBP_bac_3"/>
    <property type="match status" value="1"/>
</dbReference>
<dbReference type="PANTHER" id="PTHR30085">
    <property type="entry name" value="AMINO ACID ABC TRANSPORTER PERMEASE"/>
    <property type="match status" value="1"/>
</dbReference>
<keyword evidence="6" id="KW-1185">Reference proteome</keyword>
<evidence type="ECO:0000256" key="3">
    <source>
        <dbReference type="ARBA" id="ARBA00022729"/>
    </source>
</evidence>
<dbReference type="EMBL" id="ACLN01000015">
    <property type="protein sequence ID" value="EEW51532.1"/>
    <property type="molecule type" value="Genomic_DNA"/>
</dbReference>
<proteinExistence type="inferred from homology"/>
<evidence type="ECO:0000256" key="2">
    <source>
        <dbReference type="ARBA" id="ARBA00022448"/>
    </source>
</evidence>
<dbReference type="AlphaFoldDB" id="C8PD59"/>
<feature type="domain" description="Solute-binding protein family 3/N-terminal" evidence="4">
    <location>
        <begin position="44"/>
        <end position="266"/>
    </location>
</feature>
<dbReference type="GO" id="GO:0006865">
    <property type="term" value="P:amino acid transport"/>
    <property type="evidence" value="ECO:0007669"/>
    <property type="project" value="TreeGrafter"/>
</dbReference>
<evidence type="ECO:0000313" key="5">
    <source>
        <dbReference type="EMBL" id="EEW51532.1"/>
    </source>
</evidence>
<evidence type="ECO:0000313" key="6">
    <source>
        <dbReference type="Proteomes" id="UP000004115"/>
    </source>
</evidence>
<dbReference type="SUPFAM" id="SSF53850">
    <property type="entry name" value="Periplasmic binding protein-like II"/>
    <property type="match status" value="1"/>
</dbReference>
<gene>
    <name evidence="5" type="primary">glnH</name>
    <name evidence="5" type="ORF">HMPREF0520_1029</name>
</gene>
<name>C8PD59_9LACO</name>
<dbReference type="Gene3D" id="3.40.190.10">
    <property type="entry name" value="Periplasmic binding protein-like II"/>
    <property type="match status" value="2"/>
</dbReference>
<accession>C8PD59</accession>
<dbReference type="HOGENOM" id="CLU_019602_18_4_9"/>
<dbReference type="PANTHER" id="PTHR30085:SF6">
    <property type="entry name" value="ABC TRANSPORTER GLUTAMINE-BINDING PROTEIN GLNH"/>
    <property type="match status" value="1"/>
</dbReference>
<comment type="similarity">
    <text evidence="1">Belongs to the bacterial solute-binding protein 3 family.</text>
</comment>
<dbReference type="Proteomes" id="UP000004115">
    <property type="component" value="Unassembled WGS sequence"/>
</dbReference>
<dbReference type="InterPro" id="IPR001638">
    <property type="entry name" value="Solute-binding_3/MltF_N"/>
</dbReference>
<organism evidence="5 6">
    <name type="scientific">Lactobacillus iners DSM 13335</name>
    <dbReference type="NCBI Taxonomy" id="525328"/>
    <lineage>
        <taxon>Bacteria</taxon>
        <taxon>Bacillati</taxon>
        <taxon>Bacillota</taxon>
        <taxon>Bacilli</taxon>
        <taxon>Lactobacillales</taxon>
        <taxon>Lactobacillaceae</taxon>
        <taxon>Lactobacillus</taxon>
    </lineage>
</organism>
<dbReference type="PATRIC" id="fig|525328.13.peg.940"/>
<evidence type="ECO:0000256" key="1">
    <source>
        <dbReference type="ARBA" id="ARBA00010333"/>
    </source>
</evidence>
<keyword evidence="2" id="KW-0813">Transport</keyword>
<dbReference type="PROSITE" id="PS51257">
    <property type="entry name" value="PROKAR_LIPOPROTEIN"/>
    <property type="match status" value="1"/>
</dbReference>
<comment type="caution">
    <text evidence="5">The sequence shown here is derived from an EMBL/GenBank/DDBJ whole genome shotgun (WGS) entry which is preliminary data.</text>
</comment>
<dbReference type="InterPro" id="IPR051455">
    <property type="entry name" value="Bact_solute-bind_prot3"/>
</dbReference>
<reference evidence="5 6" key="1">
    <citation type="submission" date="2009-09" db="EMBL/GenBank/DDBJ databases">
        <authorList>
            <person name="Qin X."/>
            <person name="Bachman B."/>
            <person name="Battles P."/>
            <person name="Bell A."/>
            <person name="Bess C."/>
            <person name="Bickham C."/>
            <person name="Chaboub L."/>
            <person name="Chen D."/>
            <person name="Coyle M."/>
            <person name="Deiros D.R."/>
            <person name="Dinh H."/>
            <person name="Forbes L."/>
            <person name="Fowler G."/>
            <person name="Francisco L."/>
            <person name="Fu Q."/>
            <person name="Gubbala S."/>
            <person name="Hale W."/>
            <person name="Han Y."/>
            <person name="Hemphill L."/>
            <person name="Highlander S.K."/>
            <person name="Hirani K."/>
            <person name="Hogues M."/>
            <person name="Jackson L."/>
            <person name="Jakkamsetti A."/>
            <person name="Javaid M."/>
            <person name="Jiang H."/>
            <person name="Korchina V."/>
            <person name="Kovar C."/>
            <person name="Lara F."/>
            <person name="Lee S."/>
            <person name="Mata R."/>
            <person name="Mathew T."/>
            <person name="Moen C."/>
            <person name="Morales K."/>
            <person name="Munidasa M."/>
            <person name="Nazareth L."/>
            <person name="Ngo R."/>
            <person name="Nguyen L."/>
            <person name="Okwuonu G."/>
            <person name="Ongeri F."/>
            <person name="Patil S."/>
            <person name="Petrosino J."/>
            <person name="Pham C."/>
            <person name="Pham P."/>
            <person name="Pu L.-L."/>
            <person name="Puazo M."/>
            <person name="Raj R."/>
            <person name="Reid J."/>
            <person name="Rouhana J."/>
            <person name="Saada N."/>
            <person name="Shang Y."/>
            <person name="Simmons D."/>
            <person name="Thornton R."/>
            <person name="Warren J."/>
            <person name="Weissenberger G."/>
            <person name="Zhang J."/>
            <person name="Zhang L."/>
            <person name="Zhou C."/>
            <person name="Zhu D."/>
            <person name="Muzny D."/>
            <person name="Worley K."/>
            <person name="Gibbs R."/>
        </authorList>
    </citation>
    <scope>NUCLEOTIDE SEQUENCE [LARGE SCALE GENOMIC DNA]</scope>
    <source>
        <strain evidence="5 6">DSM 13335</strain>
    </source>
</reference>
<dbReference type="GO" id="GO:0030288">
    <property type="term" value="C:outer membrane-bounded periplasmic space"/>
    <property type="evidence" value="ECO:0007669"/>
    <property type="project" value="TreeGrafter"/>
</dbReference>
<dbReference type="SMART" id="SM00062">
    <property type="entry name" value="PBPb"/>
    <property type="match status" value="1"/>
</dbReference>
<evidence type="ECO:0000259" key="4">
    <source>
        <dbReference type="SMART" id="SM00062"/>
    </source>
</evidence>
<protein>
    <submittedName>
        <fullName evidence="5">ABC transporter, substrate-binding protein, family 3</fullName>
    </submittedName>
</protein>
<keyword evidence="3" id="KW-0732">Signal</keyword>